<accession>F8PG60</accession>
<gene>
    <name evidence="1" type="ORF">SERLA73DRAFT_45365</name>
</gene>
<organism evidence="2">
    <name type="scientific">Serpula lacrymans var. lacrymans (strain S7.3)</name>
    <name type="common">Dry rot fungus</name>
    <dbReference type="NCBI Taxonomy" id="936435"/>
    <lineage>
        <taxon>Eukaryota</taxon>
        <taxon>Fungi</taxon>
        <taxon>Dikarya</taxon>
        <taxon>Basidiomycota</taxon>
        <taxon>Agaricomycotina</taxon>
        <taxon>Agaricomycetes</taxon>
        <taxon>Agaricomycetidae</taxon>
        <taxon>Boletales</taxon>
        <taxon>Coniophorineae</taxon>
        <taxon>Serpulaceae</taxon>
        <taxon>Serpula</taxon>
    </lineage>
</organism>
<dbReference type="AlphaFoldDB" id="F8PG60"/>
<dbReference type="HOGENOM" id="CLU_101491_1_0_1"/>
<name>F8PG60_SERL3</name>
<feature type="non-terminal residue" evidence="1">
    <location>
        <position position="1"/>
    </location>
</feature>
<protein>
    <submittedName>
        <fullName evidence="1">Uncharacterized protein</fullName>
    </submittedName>
</protein>
<proteinExistence type="predicted"/>
<dbReference type="Proteomes" id="UP000008063">
    <property type="component" value="Unassembled WGS sequence"/>
</dbReference>
<reference evidence="2" key="1">
    <citation type="journal article" date="2011" name="Science">
        <title>The plant cell wall-decomposing machinery underlies the functional diversity of forest fungi.</title>
        <authorList>
            <person name="Eastwood D.C."/>
            <person name="Floudas D."/>
            <person name="Binder M."/>
            <person name="Majcherczyk A."/>
            <person name="Schneider P."/>
            <person name="Aerts A."/>
            <person name="Asiegbu F.O."/>
            <person name="Baker S.E."/>
            <person name="Barry K."/>
            <person name="Bendiksby M."/>
            <person name="Blumentritt M."/>
            <person name="Coutinho P.M."/>
            <person name="Cullen D."/>
            <person name="de Vries R.P."/>
            <person name="Gathman A."/>
            <person name="Goodell B."/>
            <person name="Henrissat B."/>
            <person name="Ihrmark K."/>
            <person name="Kauserud H."/>
            <person name="Kohler A."/>
            <person name="LaButti K."/>
            <person name="Lapidus A."/>
            <person name="Lavin J.L."/>
            <person name="Lee Y.-H."/>
            <person name="Lindquist E."/>
            <person name="Lilly W."/>
            <person name="Lucas S."/>
            <person name="Morin E."/>
            <person name="Murat C."/>
            <person name="Oguiza J.A."/>
            <person name="Park J."/>
            <person name="Pisabarro A.G."/>
            <person name="Riley R."/>
            <person name="Rosling A."/>
            <person name="Salamov A."/>
            <person name="Schmidt O."/>
            <person name="Schmutz J."/>
            <person name="Skrede I."/>
            <person name="Stenlid J."/>
            <person name="Wiebenga A."/>
            <person name="Xie X."/>
            <person name="Kuees U."/>
            <person name="Hibbett D.S."/>
            <person name="Hoffmeister D."/>
            <person name="Hoegberg N."/>
            <person name="Martin F."/>
            <person name="Grigoriev I.V."/>
            <person name="Watkinson S.C."/>
        </authorList>
    </citation>
    <scope>NUCLEOTIDE SEQUENCE [LARGE SCALE GENOMIC DNA]</scope>
    <source>
        <strain evidence="2">strain S7.3</strain>
    </source>
</reference>
<sequence length="136" mass="15378">KNLLSAPHNAHILNLLFDLVTWHAYAKLHLHTSDTLNLFDLATILLSQSMRKFIKVTCSYYDTKELPQETSIRNRCVAALASKQDTAPTRDGSSGSKQKKLNLTTYKYHALADYPNTIRQKGTTDNYNTQTVKSGY</sequence>
<evidence type="ECO:0000313" key="2">
    <source>
        <dbReference type="Proteomes" id="UP000008063"/>
    </source>
</evidence>
<dbReference type="EMBL" id="GL945474">
    <property type="protein sequence ID" value="EGO04307.1"/>
    <property type="molecule type" value="Genomic_DNA"/>
</dbReference>
<dbReference type="OrthoDB" id="3269417at2759"/>
<dbReference type="InParanoid" id="F8PG60"/>
<keyword evidence="2" id="KW-1185">Reference proteome</keyword>
<evidence type="ECO:0000313" key="1">
    <source>
        <dbReference type="EMBL" id="EGO04307.1"/>
    </source>
</evidence>